<evidence type="ECO:0000256" key="1">
    <source>
        <dbReference type="ARBA" id="ARBA00004651"/>
    </source>
</evidence>
<dbReference type="Pfam" id="PF00528">
    <property type="entry name" value="BPD_transp_1"/>
    <property type="match status" value="1"/>
</dbReference>
<keyword evidence="8 9" id="KW-0472">Membrane</keyword>
<evidence type="ECO:0000313" key="13">
    <source>
        <dbReference type="Proteomes" id="UP000569914"/>
    </source>
</evidence>
<comment type="subcellular location">
    <subcellularLocation>
        <location evidence="1 9">Cell membrane</location>
        <topology evidence="1 9">Multi-pass membrane protein</topology>
    </subcellularLocation>
</comment>
<evidence type="ECO:0000256" key="7">
    <source>
        <dbReference type="ARBA" id="ARBA00022989"/>
    </source>
</evidence>
<feature type="transmembrane region" description="Helical" evidence="9">
    <location>
        <begin position="62"/>
        <end position="82"/>
    </location>
</feature>
<evidence type="ECO:0000313" key="12">
    <source>
        <dbReference type="EMBL" id="NYE71824.1"/>
    </source>
</evidence>
<dbReference type="GO" id="GO:0015423">
    <property type="term" value="F:ABC-type maltose transporter activity"/>
    <property type="evidence" value="ECO:0007669"/>
    <property type="project" value="TreeGrafter"/>
</dbReference>
<keyword evidence="5 10" id="KW-0762">Sugar transport</keyword>
<feature type="domain" description="ABC transmembrane type-1" evidence="11">
    <location>
        <begin position="276"/>
        <end position="500"/>
    </location>
</feature>
<dbReference type="GO" id="GO:1990060">
    <property type="term" value="C:maltose transport complex"/>
    <property type="evidence" value="ECO:0007669"/>
    <property type="project" value="TreeGrafter"/>
</dbReference>
<dbReference type="Proteomes" id="UP000569914">
    <property type="component" value="Unassembled WGS sequence"/>
</dbReference>
<dbReference type="PROSITE" id="PS50928">
    <property type="entry name" value="ABC_TM1"/>
    <property type="match status" value="1"/>
</dbReference>
<keyword evidence="4 10" id="KW-1003">Cell membrane</keyword>
<dbReference type="GO" id="GO:0042956">
    <property type="term" value="P:maltodextrin transmembrane transport"/>
    <property type="evidence" value="ECO:0007669"/>
    <property type="project" value="TreeGrafter"/>
</dbReference>
<dbReference type="Pfam" id="PF16296">
    <property type="entry name" value="TM_PBP2_N"/>
    <property type="match status" value="1"/>
</dbReference>
<organism evidence="12 13">
    <name type="scientific">Microlunatus parietis</name>
    <dbReference type="NCBI Taxonomy" id="682979"/>
    <lineage>
        <taxon>Bacteria</taxon>
        <taxon>Bacillati</taxon>
        <taxon>Actinomycetota</taxon>
        <taxon>Actinomycetes</taxon>
        <taxon>Propionibacteriales</taxon>
        <taxon>Propionibacteriaceae</taxon>
        <taxon>Microlunatus</taxon>
    </lineage>
</organism>
<dbReference type="InterPro" id="IPR032550">
    <property type="entry name" value="TM_PBP2_N"/>
</dbReference>
<sequence length="511" mass="55493">MPGFLIKLLLIALVNAFGVYLVARAIATDHPVIAGVCVVLVIIADIVYFARRALPLRYLLPGLIFLLVFQVFSMGYTGYVAFTNYGDGHLVTKAEAIDSLLAQNEKRVEGSAQLPASVIRNLQNPSEYGLAVIIDGQVQLGTAGQPPRPEPAATITGTKITAVPGWQVLTLTDLLPIQDQINALRVPASADAEDGAYRTTDGSHAYLYKSFLIYDPAADTLTDTESGTVYRPNERGSFAAADGQELGTGWAVPVGTENFTRPFTDTRYSTIMGQVLLWTVVFSIVTVATTFLVGLGLAITMNDRRVRGQRLYRSFFIVPYAFPPFMSALLWSGMLNTDFGFINQTFFGGASIPWLTDPWLAKLSVVLVNLWLGFPYMFLICTGALQSIPAELIESARIDGASALQIWRLITLPLLLVSVAPLLIASFAFNFNNFNIIYLLTRGGPPFPGAPVAVGQTDILISMVYQISGLAGQGGTRQYGLASSLSIIIFLIVGAISLISFRQTRRLEEIN</sequence>
<gene>
    <name evidence="12" type="ORF">BKA15_003153</name>
</gene>
<protein>
    <recommendedName>
        <fullName evidence="10">Maltose/maltodextrin transport system permease protein</fullName>
    </recommendedName>
</protein>
<comment type="similarity">
    <text evidence="2 10">Belongs to the binding-protein-dependent transport system permease family. MalFG subfamily.</text>
</comment>
<feature type="transmembrane region" description="Helical" evidence="9">
    <location>
        <begin position="311"/>
        <end position="331"/>
    </location>
</feature>
<comment type="caution">
    <text evidence="12">The sequence shown here is derived from an EMBL/GenBank/DDBJ whole genome shotgun (WGS) entry which is preliminary data.</text>
</comment>
<dbReference type="Gene3D" id="1.10.3720.10">
    <property type="entry name" value="MetI-like"/>
    <property type="match status" value="1"/>
</dbReference>
<dbReference type="Gene3D" id="1.20.58.370">
    <property type="entry name" value="MalF N-terminal region-like"/>
    <property type="match status" value="1"/>
</dbReference>
<comment type="function">
    <text evidence="10">Part of the ABC transporter complex MalEFGK involved in maltose/maltodextrin import. Probably responsible for the translocation of the substrate across the membrane.</text>
</comment>
<evidence type="ECO:0000256" key="6">
    <source>
        <dbReference type="ARBA" id="ARBA00022692"/>
    </source>
</evidence>
<feature type="transmembrane region" description="Helical" evidence="9">
    <location>
        <begin position="275"/>
        <end position="299"/>
    </location>
</feature>
<keyword evidence="3 9" id="KW-0813">Transport</keyword>
<dbReference type="SUPFAM" id="SSF160964">
    <property type="entry name" value="MalF N-terminal region-like"/>
    <property type="match status" value="1"/>
</dbReference>
<evidence type="ECO:0000259" key="11">
    <source>
        <dbReference type="PROSITE" id="PS50928"/>
    </source>
</evidence>
<evidence type="ECO:0000256" key="3">
    <source>
        <dbReference type="ARBA" id="ARBA00022448"/>
    </source>
</evidence>
<dbReference type="EMBL" id="JACCBU010000001">
    <property type="protein sequence ID" value="NYE71824.1"/>
    <property type="molecule type" value="Genomic_DNA"/>
</dbReference>
<dbReference type="PANTHER" id="PTHR47314:SF1">
    <property type="entry name" value="MALTOSE_MALTODEXTRIN TRANSPORT SYSTEM PERMEASE PROTEIN MALF"/>
    <property type="match status" value="1"/>
</dbReference>
<feature type="transmembrane region" description="Helical" evidence="9">
    <location>
        <begin position="406"/>
        <end position="429"/>
    </location>
</feature>
<keyword evidence="13" id="KW-1185">Reference proteome</keyword>
<evidence type="ECO:0000256" key="10">
    <source>
        <dbReference type="RuleBase" id="RU367050"/>
    </source>
</evidence>
<dbReference type="InterPro" id="IPR035906">
    <property type="entry name" value="MetI-like_sf"/>
</dbReference>
<reference evidence="12 13" key="1">
    <citation type="submission" date="2020-07" db="EMBL/GenBank/DDBJ databases">
        <title>Sequencing the genomes of 1000 actinobacteria strains.</title>
        <authorList>
            <person name="Klenk H.-P."/>
        </authorList>
    </citation>
    <scope>NUCLEOTIDE SEQUENCE [LARGE SCALE GENOMIC DNA]</scope>
    <source>
        <strain evidence="12 13">DSM 22083</strain>
    </source>
</reference>
<dbReference type="AlphaFoldDB" id="A0A7Y9I8S4"/>
<evidence type="ECO:0000256" key="9">
    <source>
        <dbReference type="RuleBase" id="RU363032"/>
    </source>
</evidence>
<keyword evidence="7 9" id="KW-1133">Transmembrane helix</keyword>
<dbReference type="PANTHER" id="PTHR47314">
    <property type="entry name" value="MALTOSE/MALTODEXTRIN TRANSPORT SYSTEM PERMEASE PROTEIN MALF"/>
    <property type="match status" value="1"/>
</dbReference>
<proteinExistence type="inferred from homology"/>
<dbReference type="InterPro" id="IPR000515">
    <property type="entry name" value="MetI-like"/>
</dbReference>
<dbReference type="InterPro" id="IPR035277">
    <property type="entry name" value="MalF_N"/>
</dbReference>
<name>A0A7Y9I8S4_9ACTN</name>
<dbReference type="CDD" id="cd06261">
    <property type="entry name" value="TM_PBP2"/>
    <property type="match status" value="1"/>
</dbReference>
<evidence type="ECO:0000256" key="5">
    <source>
        <dbReference type="ARBA" id="ARBA00022597"/>
    </source>
</evidence>
<feature type="transmembrane region" description="Helical" evidence="9">
    <location>
        <begin position="32"/>
        <end position="50"/>
    </location>
</feature>
<evidence type="ECO:0000256" key="2">
    <source>
        <dbReference type="ARBA" id="ARBA00009047"/>
    </source>
</evidence>
<feature type="transmembrane region" description="Helical" evidence="9">
    <location>
        <begin position="479"/>
        <end position="501"/>
    </location>
</feature>
<dbReference type="RefSeq" id="WP_179752236.1">
    <property type="nucleotide sequence ID" value="NZ_JACCBU010000001.1"/>
</dbReference>
<feature type="transmembrane region" description="Helical" evidence="9">
    <location>
        <begin position="363"/>
        <end position="385"/>
    </location>
</feature>
<dbReference type="Gene3D" id="3.10.650.10">
    <property type="entry name" value="MalF N-terminal region-like"/>
    <property type="match status" value="1"/>
</dbReference>
<keyword evidence="6 9" id="KW-0812">Transmembrane</keyword>
<dbReference type="SUPFAM" id="SSF161098">
    <property type="entry name" value="MetI-like"/>
    <property type="match status" value="1"/>
</dbReference>
<accession>A0A7Y9I8S4</accession>
<evidence type="ECO:0000256" key="4">
    <source>
        <dbReference type="ARBA" id="ARBA00022475"/>
    </source>
</evidence>
<evidence type="ECO:0000256" key="8">
    <source>
        <dbReference type="ARBA" id="ARBA00023136"/>
    </source>
</evidence>